<dbReference type="AlphaFoldDB" id="A0A2N9B299"/>
<evidence type="ECO:0000313" key="2">
    <source>
        <dbReference type="Proteomes" id="UP000235464"/>
    </source>
</evidence>
<proteinExistence type="predicted"/>
<dbReference type="SUPFAM" id="SSF52317">
    <property type="entry name" value="Class I glutamine amidotransferase-like"/>
    <property type="match status" value="1"/>
</dbReference>
<sequence>MWRRWTLSADSGTSRSSMFPYVALDSAALFIDDDPILTCTGAASGVDVCLHTVRKDHGRSPA</sequence>
<dbReference type="EMBL" id="LT963352">
    <property type="protein sequence ID" value="SOR77468.1"/>
    <property type="molecule type" value="Genomic_DNA"/>
</dbReference>
<name>A0A2N9B299_STRCX</name>
<keyword evidence="2" id="KW-1185">Reference proteome</keyword>
<dbReference type="Proteomes" id="UP000235464">
    <property type="component" value="Chromosome I"/>
</dbReference>
<gene>
    <name evidence="1" type="ORF">SCNRRL3882_0940</name>
</gene>
<dbReference type="InterPro" id="IPR029062">
    <property type="entry name" value="Class_I_gatase-like"/>
</dbReference>
<protein>
    <submittedName>
        <fullName evidence="1">Transcriptional activator FtrA</fullName>
    </submittedName>
</protein>
<accession>A0A2N9B299</accession>
<reference evidence="2" key="1">
    <citation type="submission" date="2017-11" db="EMBL/GenBank/DDBJ databases">
        <authorList>
            <person name="Wibberg D."/>
        </authorList>
    </citation>
    <scope>NUCLEOTIDE SEQUENCE [LARGE SCALE GENOMIC DNA]</scope>
</reference>
<organism evidence="1 2">
    <name type="scientific">Streptomyces chartreusis NRRL 3882</name>
    <dbReference type="NCBI Taxonomy" id="1079985"/>
    <lineage>
        <taxon>Bacteria</taxon>
        <taxon>Bacillati</taxon>
        <taxon>Actinomycetota</taxon>
        <taxon>Actinomycetes</taxon>
        <taxon>Kitasatosporales</taxon>
        <taxon>Streptomycetaceae</taxon>
        <taxon>Streptomyces</taxon>
    </lineage>
</organism>
<evidence type="ECO:0000313" key="1">
    <source>
        <dbReference type="EMBL" id="SOR77468.1"/>
    </source>
</evidence>
<dbReference type="Gene3D" id="3.40.50.880">
    <property type="match status" value="1"/>
</dbReference>